<organism evidence="1 2">
    <name type="scientific">Mesonia algae</name>
    <dbReference type="NCBI Taxonomy" id="213248"/>
    <lineage>
        <taxon>Bacteria</taxon>
        <taxon>Pseudomonadati</taxon>
        <taxon>Bacteroidota</taxon>
        <taxon>Flavobacteriia</taxon>
        <taxon>Flavobacteriales</taxon>
        <taxon>Flavobacteriaceae</taxon>
        <taxon>Mesonia</taxon>
    </lineage>
</organism>
<name>A0A2W7I1G3_9FLAO</name>
<evidence type="ECO:0000313" key="1">
    <source>
        <dbReference type="EMBL" id="PZW40574.1"/>
    </source>
</evidence>
<reference evidence="1 2" key="1">
    <citation type="submission" date="2018-06" db="EMBL/GenBank/DDBJ databases">
        <title>Genomic Encyclopedia of Archaeal and Bacterial Type Strains, Phase II (KMG-II): from individual species to whole genera.</title>
        <authorList>
            <person name="Goeker M."/>
        </authorList>
    </citation>
    <scope>NUCLEOTIDE SEQUENCE [LARGE SCALE GENOMIC DNA]</scope>
    <source>
        <strain evidence="1 2">DSM 15361</strain>
    </source>
</reference>
<accession>A0A2W7I1G3</accession>
<protein>
    <submittedName>
        <fullName evidence="1">Uncharacterized protein</fullName>
    </submittedName>
</protein>
<sequence>MKYLFYIFSFLILFKPAFPVIEYLVNYDYISRVLCINKDKPQLQCDGKCYLMKQLAKNASDERDKDKTERRNKVETPFVFVLKEENILPIIEEVESHEKFTFYQNFYKKTIHFKLLRPPMYVLNS</sequence>
<proteinExistence type="predicted"/>
<dbReference type="AlphaFoldDB" id="A0A2W7I1G3"/>
<comment type="caution">
    <text evidence="1">The sequence shown here is derived from an EMBL/GenBank/DDBJ whole genome shotgun (WGS) entry which is preliminary data.</text>
</comment>
<evidence type="ECO:0000313" key="2">
    <source>
        <dbReference type="Proteomes" id="UP000249542"/>
    </source>
</evidence>
<dbReference type="EMBL" id="QKYV01000004">
    <property type="protein sequence ID" value="PZW40574.1"/>
    <property type="molecule type" value="Genomic_DNA"/>
</dbReference>
<keyword evidence="2" id="KW-1185">Reference proteome</keyword>
<gene>
    <name evidence="1" type="ORF">LX95_01638</name>
</gene>
<dbReference type="Proteomes" id="UP000249542">
    <property type="component" value="Unassembled WGS sequence"/>
</dbReference>